<dbReference type="AlphaFoldDB" id="K3X3C7"/>
<dbReference type="InParanoid" id="K3X3C7"/>
<organism evidence="2 3">
    <name type="scientific">Globisporangium ultimum (strain ATCC 200006 / CBS 805.95 / DAOM BR144)</name>
    <name type="common">Pythium ultimum</name>
    <dbReference type="NCBI Taxonomy" id="431595"/>
    <lineage>
        <taxon>Eukaryota</taxon>
        <taxon>Sar</taxon>
        <taxon>Stramenopiles</taxon>
        <taxon>Oomycota</taxon>
        <taxon>Peronosporomycetes</taxon>
        <taxon>Pythiales</taxon>
        <taxon>Pythiaceae</taxon>
        <taxon>Globisporangium</taxon>
    </lineage>
</organism>
<accession>K3X3C7</accession>
<feature type="compositionally biased region" description="Basic and acidic residues" evidence="1">
    <location>
        <begin position="1"/>
        <end position="11"/>
    </location>
</feature>
<dbReference type="OMA" id="WASQIPD"/>
<dbReference type="VEuPathDB" id="FungiDB:PYU1_G011700"/>
<dbReference type="EMBL" id="GL376611">
    <property type="status" value="NOT_ANNOTATED_CDS"/>
    <property type="molecule type" value="Genomic_DNA"/>
</dbReference>
<dbReference type="Proteomes" id="UP000019132">
    <property type="component" value="Unassembled WGS sequence"/>
</dbReference>
<name>K3X3C7_GLOUD</name>
<proteinExistence type="predicted"/>
<evidence type="ECO:0000256" key="1">
    <source>
        <dbReference type="SAM" id="MobiDB-lite"/>
    </source>
</evidence>
<dbReference type="HOGENOM" id="CLU_044930_0_1_1"/>
<reference evidence="3" key="1">
    <citation type="journal article" date="2010" name="Genome Biol.">
        <title>Genome sequence of the necrotrophic plant pathogen Pythium ultimum reveals original pathogenicity mechanisms and effector repertoire.</title>
        <authorList>
            <person name="Levesque C.A."/>
            <person name="Brouwer H."/>
            <person name="Cano L."/>
            <person name="Hamilton J.P."/>
            <person name="Holt C."/>
            <person name="Huitema E."/>
            <person name="Raffaele S."/>
            <person name="Robideau G.P."/>
            <person name="Thines M."/>
            <person name="Win J."/>
            <person name="Zerillo M.M."/>
            <person name="Beakes G.W."/>
            <person name="Boore J.L."/>
            <person name="Busam D."/>
            <person name="Dumas B."/>
            <person name="Ferriera S."/>
            <person name="Fuerstenberg S.I."/>
            <person name="Gachon C.M."/>
            <person name="Gaulin E."/>
            <person name="Govers F."/>
            <person name="Grenville-Briggs L."/>
            <person name="Horner N."/>
            <person name="Hostetler J."/>
            <person name="Jiang R.H."/>
            <person name="Johnson J."/>
            <person name="Krajaejun T."/>
            <person name="Lin H."/>
            <person name="Meijer H.J."/>
            <person name="Moore B."/>
            <person name="Morris P."/>
            <person name="Phuntmart V."/>
            <person name="Puiu D."/>
            <person name="Shetty J."/>
            <person name="Stajich J.E."/>
            <person name="Tripathy S."/>
            <person name="Wawra S."/>
            <person name="van West P."/>
            <person name="Whitty B.R."/>
            <person name="Coutinho P.M."/>
            <person name="Henrissat B."/>
            <person name="Martin F."/>
            <person name="Thomas P.D."/>
            <person name="Tyler B.M."/>
            <person name="De Vries R.P."/>
            <person name="Kamoun S."/>
            <person name="Yandell M."/>
            <person name="Tisserat N."/>
            <person name="Buell C.R."/>
        </authorList>
    </citation>
    <scope>NUCLEOTIDE SEQUENCE</scope>
    <source>
        <strain evidence="3">DAOM:BR144</strain>
    </source>
</reference>
<sequence>MRPPVWHEPKTHQKRATSPTSIPENAGEYNKHAQEDGNSGQASDSDASSSTNKRPREEHMTDTVTKVRKPRRRTTPSATHEIRHLRAQVVALEDCFCRLQHKWHTDISSKVLRAHAYESAKQKCHTSQVQAINKELKSQLMQQQLYLATLQSLIPQSTLYEHVSGIHVLDAIHNPLLLRADISDVERITMLQNRSETALRLAPHLTDKFTRAHVDKVSGFVPFQSTNITADAKYTYVKSIFIVKVPRTTIHQLFHAVVQHFEHLPSEMKRHFDIDYEFQEIHAVSEFHKYVRTRYESRTSFSSVSCTDVSGRLTDTHGVVVVDFVDSDERFPEASEPSRVRREDSAMIYLSPIVDPVTQQTQILLRYVRVNRFNLLPESDVLRDEVHCMEVWNNGDLFMALVCQMLKDV</sequence>
<evidence type="ECO:0000313" key="2">
    <source>
        <dbReference type="EnsemblProtists" id="PYU1_T011726"/>
    </source>
</evidence>
<reference evidence="2" key="3">
    <citation type="submission" date="2015-02" db="UniProtKB">
        <authorList>
            <consortium name="EnsemblProtists"/>
        </authorList>
    </citation>
    <scope>IDENTIFICATION</scope>
    <source>
        <strain evidence="2">DAOM BR144</strain>
    </source>
</reference>
<protein>
    <submittedName>
        <fullName evidence="2">Uncharacterized protein</fullName>
    </submittedName>
</protein>
<dbReference type="eggNOG" id="ENOG502SJN5">
    <property type="taxonomic scope" value="Eukaryota"/>
</dbReference>
<feature type="region of interest" description="Disordered" evidence="1">
    <location>
        <begin position="1"/>
        <end position="80"/>
    </location>
</feature>
<dbReference type="EnsemblProtists" id="PYU1_T011726">
    <property type="protein sequence ID" value="PYU1_T011726"/>
    <property type="gene ID" value="PYU1_G011700"/>
</dbReference>
<reference evidence="3" key="2">
    <citation type="submission" date="2010-04" db="EMBL/GenBank/DDBJ databases">
        <authorList>
            <person name="Buell R."/>
            <person name="Hamilton J."/>
            <person name="Hostetler J."/>
        </authorList>
    </citation>
    <scope>NUCLEOTIDE SEQUENCE [LARGE SCALE GENOMIC DNA]</scope>
    <source>
        <strain evidence="3">DAOM:BR144</strain>
    </source>
</reference>
<evidence type="ECO:0000313" key="3">
    <source>
        <dbReference type="Proteomes" id="UP000019132"/>
    </source>
</evidence>
<keyword evidence="3" id="KW-1185">Reference proteome</keyword>